<evidence type="ECO:0000313" key="2">
    <source>
        <dbReference type="Proteomes" id="UP000259421"/>
    </source>
</evidence>
<sequence length="74" mass="8294">MKRVFDVRGAFGTMEQAGEAFNAMLMRLSMDPDVRSIKSEVLSEGIHDNLIFGPQPKITGYTIDVEYIDIANDK</sequence>
<proteinExistence type="predicted"/>
<keyword evidence="2" id="KW-1185">Reference proteome</keyword>
<accession>A0A385EC57</accession>
<dbReference type="Proteomes" id="UP000259421">
    <property type="component" value="Segment"/>
</dbReference>
<reference evidence="2" key="1">
    <citation type="submission" date="2018-07" db="EMBL/GenBank/DDBJ databases">
        <title>Giant CbK-like Caulobacter bacteriophages have genetically divergent genomes.</title>
        <authorList>
            <person name="Wilson K.M."/>
            <person name="Ely B."/>
        </authorList>
    </citation>
    <scope>NUCLEOTIDE SEQUENCE [LARGE SCALE GENOMIC DNA]</scope>
</reference>
<name>A0A385EC57_9CAUD</name>
<protein>
    <submittedName>
        <fullName evidence="1">Uncharacterized protein</fullName>
    </submittedName>
</protein>
<organism evidence="1 2">
    <name type="scientific">Caulobacter phage CcrBL9</name>
    <dbReference type="NCBI Taxonomy" id="2283270"/>
    <lineage>
        <taxon>Viruses</taxon>
        <taxon>Duplodnaviria</taxon>
        <taxon>Heunggongvirae</taxon>
        <taxon>Uroviricota</taxon>
        <taxon>Caudoviricetes</taxon>
        <taxon>Jeanschmidtviridae</taxon>
        <taxon>Bertelyvirus</taxon>
        <taxon>Bertelyvirus BL9</taxon>
    </lineage>
</organism>
<dbReference type="EMBL" id="MH588546">
    <property type="protein sequence ID" value="AXQ69266.1"/>
    <property type="molecule type" value="Genomic_DNA"/>
</dbReference>
<gene>
    <name evidence="1" type="ORF">CcrBL9_gp242c</name>
</gene>
<evidence type="ECO:0000313" key="1">
    <source>
        <dbReference type="EMBL" id="AXQ69266.1"/>
    </source>
</evidence>
<reference evidence="1 2" key="2">
    <citation type="submission" date="2018-09" db="EMBL/GenBank/DDBJ databases">
        <title>Giant CbK-like Caulobacter bacteriophages have genetically divergent genomes.</title>
        <authorList>
            <person name="Wilson K."/>
            <person name="Ely B."/>
        </authorList>
    </citation>
    <scope>NUCLEOTIDE SEQUENCE [LARGE SCALE GENOMIC DNA]</scope>
</reference>